<dbReference type="PANTHER" id="PTHR14226">
    <property type="entry name" value="NEUROPATHY TARGET ESTERASE/SWISS CHEESE D.MELANOGASTER"/>
    <property type="match status" value="1"/>
</dbReference>
<reference evidence="5" key="1">
    <citation type="journal article" date="2015" name="Nature">
        <title>Complex archaea that bridge the gap between prokaryotes and eukaryotes.</title>
        <authorList>
            <person name="Spang A."/>
            <person name="Saw J.H."/>
            <person name="Jorgensen S.L."/>
            <person name="Zaremba-Niedzwiedzka K."/>
            <person name="Martijn J."/>
            <person name="Lind A.E."/>
            <person name="van Eijk R."/>
            <person name="Schleper C."/>
            <person name="Guy L."/>
            <person name="Ettema T.J."/>
        </authorList>
    </citation>
    <scope>NUCLEOTIDE SEQUENCE</scope>
</reference>
<dbReference type="CDD" id="cd07205">
    <property type="entry name" value="Pat_PNPLA6_PNPLA7_NTE1_like"/>
    <property type="match status" value="1"/>
</dbReference>
<evidence type="ECO:0000256" key="1">
    <source>
        <dbReference type="ARBA" id="ARBA00022801"/>
    </source>
</evidence>
<sequence length="274" mass="29520">MKNSICPKILIIFAWISFFMATALSVCPLTEASNKEDTLNRPKIGLVLGGGGARGAAHVGVLKVLEEYNVPIDYVVGTSMGSIVGGLYAAGMSPQEMEAIFNLVPWNDLFSDRPPEVLLPFRHKEDNQRLMAFELGVKDGKIVLPKGFIPGQKLGFLLQKLTLNVADIDNFDELPIPFRAVSADLATGEAVVHDHGSLNEAMRASMSIPGVFTPIEIDGRVLVDGGIVNNVPIEIARQIGADVIIAIDVGTPLSKVEDLKDMLDVTMQMIGILT</sequence>
<organism evidence="5">
    <name type="scientific">marine sediment metagenome</name>
    <dbReference type="NCBI Taxonomy" id="412755"/>
    <lineage>
        <taxon>unclassified sequences</taxon>
        <taxon>metagenomes</taxon>
        <taxon>ecological metagenomes</taxon>
    </lineage>
</organism>
<evidence type="ECO:0000256" key="2">
    <source>
        <dbReference type="ARBA" id="ARBA00022963"/>
    </source>
</evidence>
<dbReference type="InterPro" id="IPR050301">
    <property type="entry name" value="NTE"/>
</dbReference>
<protein>
    <recommendedName>
        <fullName evidence="4">PNPLA domain-containing protein</fullName>
    </recommendedName>
</protein>
<accession>A0A0F9HUE0</accession>
<evidence type="ECO:0000256" key="3">
    <source>
        <dbReference type="ARBA" id="ARBA00023098"/>
    </source>
</evidence>
<keyword evidence="2" id="KW-0442">Lipid degradation</keyword>
<dbReference type="InterPro" id="IPR002641">
    <property type="entry name" value="PNPLA_dom"/>
</dbReference>
<feature type="domain" description="PNPLA" evidence="4">
    <location>
        <begin position="46"/>
        <end position="237"/>
    </location>
</feature>
<feature type="non-terminal residue" evidence="5">
    <location>
        <position position="274"/>
    </location>
</feature>
<keyword evidence="3" id="KW-0443">Lipid metabolism</keyword>
<dbReference type="EMBL" id="LAZR01014146">
    <property type="protein sequence ID" value="KKM18782.1"/>
    <property type="molecule type" value="Genomic_DNA"/>
</dbReference>
<dbReference type="Gene3D" id="3.40.1090.10">
    <property type="entry name" value="Cytosolic phospholipase A2 catalytic domain"/>
    <property type="match status" value="2"/>
</dbReference>
<name>A0A0F9HUE0_9ZZZZ</name>
<gene>
    <name evidence="5" type="ORF">LCGC14_1662220</name>
</gene>
<dbReference type="PANTHER" id="PTHR14226:SF29">
    <property type="entry name" value="NEUROPATHY TARGET ESTERASE SWS"/>
    <property type="match status" value="1"/>
</dbReference>
<proteinExistence type="predicted"/>
<dbReference type="InterPro" id="IPR016035">
    <property type="entry name" value="Acyl_Trfase/lysoPLipase"/>
</dbReference>
<dbReference type="SUPFAM" id="SSF52151">
    <property type="entry name" value="FabD/lysophospholipase-like"/>
    <property type="match status" value="1"/>
</dbReference>
<dbReference type="GO" id="GO:0016787">
    <property type="term" value="F:hydrolase activity"/>
    <property type="evidence" value="ECO:0007669"/>
    <property type="project" value="UniProtKB-KW"/>
</dbReference>
<dbReference type="Pfam" id="PF01734">
    <property type="entry name" value="Patatin"/>
    <property type="match status" value="1"/>
</dbReference>
<dbReference type="AlphaFoldDB" id="A0A0F9HUE0"/>
<evidence type="ECO:0000259" key="4">
    <source>
        <dbReference type="PROSITE" id="PS51635"/>
    </source>
</evidence>
<keyword evidence="1" id="KW-0378">Hydrolase</keyword>
<dbReference type="GO" id="GO:0016042">
    <property type="term" value="P:lipid catabolic process"/>
    <property type="evidence" value="ECO:0007669"/>
    <property type="project" value="UniProtKB-KW"/>
</dbReference>
<comment type="caution">
    <text evidence="5">The sequence shown here is derived from an EMBL/GenBank/DDBJ whole genome shotgun (WGS) entry which is preliminary data.</text>
</comment>
<evidence type="ECO:0000313" key="5">
    <source>
        <dbReference type="EMBL" id="KKM18782.1"/>
    </source>
</evidence>
<dbReference type="PROSITE" id="PS51635">
    <property type="entry name" value="PNPLA"/>
    <property type="match status" value="1"/>
</dbReference>